<reference evidence="3 4" key="1">
    <citation type="submission" date="2020-12" db="EMBL/GenBank/DDBJ databases">
        <authorList>
            <person name="Lu T."/>
            <person name="Wang Q."/>
            <person name="Han X."/>
        </authorList>
    </citation>
    <scope>NUCLEOTIDE SEQUENCE [LARGE SCALE GENOMIC DNA]</scope>
    <source>
        <strain evidence="3 4">WQ 585</strain>
    </source>
</reference>
<dbReference type="InterPro" id="IPR039251">
    <property type="entry name" value="OXLD1"/>
</dbReference>
<evidence type="ECO:0000256" key="1">
    <source>
        <dbReference type="SAM" id="MobiDB-lite"/>
    </source>
</evidence>
<dbReference type="RefSeq" id="WP_200232932.1">
    <property type="nucleotide sequence ID" value="NZ_JAENGP010000001.1"/>
</dbReference>
<dbReference type="EMBL" id="JAENGP010000001">
    <property type="protein sequence ID" value="MBK1779828.1"/>
    <property type="molecule type" value="Genomic_DNA"/>
</dbReference>
<dbReference type="PANTHER" id="PTHR21193:SF3">
    <property type="entry name" value="OXIDOREDUCTASE-LIKE DOMAIN-CONTAINING PROTEIN 1"/>
    <property type="match status" value="1"/>
</dbReference>
<dbReference type="Pfam" id="PF09791">
    <property type="entry name" value="Oxidored-like"/>
    <property type="match status" value="1"/>
</dbReference>
<evidence type="ECO:0000259" key="2">
    <source>
        <dbReference type="Pfam" id="PF09791"/>
    </source>
</evidence>
<gene>
    <name evidence="3" type="ORF">JHL22_01220</name>
</gene>
<dbReference type="Proteomes" id="UP000635316">
    <property type="component" value="Unassembled WGS sequence"/>
</dbReference>
<keyword evidence="4" id="KW-1185">Reference proteome</keyword>
<comment type="caution">
    <text evidence="3">The sequence shown here is derived from an EMBL/GenBank/DDBJ whole genome shotgun (WGS) entry which is preliminary data.</text>
</comment>
<dbReference type="PANTHER" id="PTHR21193">
    <property type="entry name" value="OXIDOREDUCTASE-LIKE DOMAIN-CONTAINING PROTEIN 1"/>
    <property type="match status" value="1"/>
</dbReference>
<accession>A0ABS1EAN0</accession>
<feature type="domain" description="Oxidoreductase-like" evidence="2">
    <location>
        <begin position="15"/>
        <end position="54"/>
    </location>
</feature>
<dbReference type="InterPro" id="IPR019180">
    <property type="entry name" value="Oxidoreductase-like_N"/>
</dbReference>
<organism evidence="3 4">
    <name type="scientific">Advenella mandrilli</name>
    <dbReference type="NCBI Taxonomy" id="2800330"/>
    <lineage>
        <taxon>Bacteria</taxon>
        <taxon>Pseudomonadati</taxon>
        <taxon>Pseudomonadota</taxon>
        <taxon>Betaproteobacteria</taxon>
        <taxon>Burkholderiales</taxon>
        <taxon>Alcaligenaceae</taxon>
    </lineage>
</organism>
<proteinExistence type="predicted"/>
<name>A0ABS1EAN0_9BURK</name>
<protein>
    <recommendedName>
        <fullName evidence="2">Oxidoreductase-like domain-containing protein</fullName>
    </recommendedName>
</protein>
<evidence type="ECO:0000313" key="4">
    <source>
        <dbReference type="Proteomes" id="UP000635316"/>
    </source>
</evidence>
<sequence>MQKKPQKQDQPDPRPVPPVRPDNDECCHSGCDPCVFDLYEEEMARYREALKKWQKRQPKPRH</sequence>
<evidence type="ECO:0000313" key="3">
    <source>
        <dbReference type="EMBL" id="MBK1779828.1"/>
    </source>
</evidence>
<feature type="region of interest" description="Disordered" evidence="1">
    <location>
        <begin position="1"/>
        <end position="24"/>
    </location>
</feature>
<feature type="compositionally biased region" description="Basic and acidic residues" evidence="1">
    <location>
        <begin position="1"/>
        <end position="12"/>
    </location>
</feature>